<dbReference type="Pfam" id="PF05532">
    <property type="entry name" value="CsbD"/>
    <property type="match status" value="1"/>
</dbReference>
<comment type="caution">
    <text evidence="4">The sequence shown here is derived from an EMBL/GenBank/DDBJ whole genome shotgun (WGS) entry which is preliminary data.</text>
</comment>
<protein>
    <submittedName>
        <fullName evidence="4">CsbD family protein</fullName>
    </submittedName>
</protein>
<reference evidence="4 5" key="1">
    <citation type="submission" date="2023-05" db="EMBL/GenBank/DDBJ databases">
        <title>Draft genome sequence of Streptomyces sp. B-S-A12 isolated from a cave soil in Thailand.</title>
        <authorList>
            <person name="Chamroensaksri N."/>
            <person name="Muangham S."/>
        </authorList>
    </citation>
    <scope>NUCLEOTIDE SEQUENCE [LARGE SCALE GENOMIC DNA]</scope>
    <source>
        <strain evidence="4 5">B-S-A12</strain>
    </source>
</reference>
<feature type="region of interest" description="Disordered" evidence="2">
    <location>
        <begin position="1"/>
        <end position="63"/>
    </location>
</feature>
<evidence type="ECO:0000259" key="3">
    <source>
        <dbReference type="Pfam" id="PF05532"/>
    </source>
</evidence>
<proteinExistence type="inferred from homology"/>
<dbReference type="EMBL" id="JASCIS010000009">
    <property type="protein sequence ID" value="MDI3419097.1"/>
    <property type="molecule type" value="Genomic_DNA"/>
</dbReference>
<dbReference type="RefSeq" id="WP_282535009.1">
    <property type="nucleotide sequence ID" value="NZ_JASCIS010000009.1"/>
</dbReference>
<name>A0ABT6SWQ8_9ACTN</name>
<evidence type="ECO:0000256" key="2">
    <source>
        <dbReference type="SAM" id="MobiDB-lite"/>
    </source>
</evidence>
<evidence type="ECO:0000313" key="4">
    <source>
        <dbReference type="EMBL" id="MDI3419097.1"/>
    </source>
</evidence>
<evidence type="ECO:0000313" key="5">
    <source>
        <dbReference type="Proteomes" id="UP001237105"/>
    </source>
</evidence>
<organism evidence="4 5">
    <name type="scientific">Streptomyces luteolus</name>
    <dbReference type="NCBI Taxonomy" id="3043615"/>
    <lineage>
        <taxon>Bacteria</taxon>
        <taxon>Bacillati</taxon>
        <taxon>Actinomycetota</taxon>
        <taxon>Actinomycetes</taxon>
        <taxon>Kitasatosporales</taxon>
        <taxon>Streptomycetaceae</taxon>
        <taxon>Streptomyces</taxon>
    </lineage>
</organism>
<sequence>MTGKGRMDKAKGKAKEVAGKVTGNREQEIEGKTDQARGEVKKLRGKAEERIRRARRSMRGEPH</sequence>
<feature type="compositionally biased region" description="Basic and acidic residues" evidence="2">
    <location>
        <begin position="1"/>
        <end position="51"/>
    </location>
</feature>
<gene>
    <name evidence="4" type="ORF">QIT00_11060</name>
</gene>
<dbReference type="InterPro" id="IPR036629">
    <property type="entry name" value="YjbJ_sf"/>
</dbReference>
<dbReference type="SUPFAM" id="SSF69047">
    <property type="entry name" value="Hypothetical protein YjbJ"/>
    <property type="match status" value="1"/>
</dbReference>
<dbReference type="InterPro" id="IPR008462">
    <property type="entry name" value="CsbD"/>
</dbReference>
<keyword evidence="5" id="KW-1185">Reference proteome</keyword>
<accession>A0ABT6SWQ8</accession>
<dbReference type="Gene3D" id="1.10.1470.10">
    <property type="entry name" value="YjbJ"/>
    <property type="match status" value="1"/>
</dbReference>
<comment type="similarity">
    <text evidence="1">Belongs to the UPF0337 (CsbD) family.</text>
</comment>
<feature type="domain" description="CsbD-like" evidence="3">
    <location>
        <begin position="4"/>
        <end position="52"/>
    </location>
</feature>
<evidence type="ECO:0000256" key="1">
    <source>
        <dbReference type="ARBA" id="ARBA00009129"/>
    </source>
</evidence>
<dbReference type="Proteomes" id="UP001237105">
    <property type="component" value="Unassembled WGS sequence"/>
</dbReference>